<keyword evidence="2" id="KW-1185">Reference proteome</keyword>
<evidence type="ECO:0000313" key="2">
    <source>
        <dbReference type="Proteomes" id="UP000051686"/>
    </source>
</evidence>
<proteinExistence type="predicted"/>
<dbReference type="PATRIC" id="fig|1423777.3.peg.1124"/>
<name>A0A0R1MGU5_9LACO</name>
<gene>
    <name evidence="1" type="ORF">FD46_GL001090</name>
</gene>
<accession>A0A0R1MGU5</accession>
<dbReference type="Gene3D" id="3.40.462.20">
    <property type="match status" value="1"/>
</dbReference>
<dbReference type="Proteomes" id="UP000051686">
    <property type="component" value="Unassembled WGS sequence"/>
</dbReference>
<sequence>MITNNHTGNFSIQATNIWAGTTDNSARAWLNQAIKLAKIVKHQEKVMSYADLVLAPHIPHTGQQAVYVKNTLVTKFTPQVAKKITDILNNFNSLGIELRYIGGALNTVSSSDTAWTCRKAEGFIALWTNKNDAVEANKIFEPLLKLGAGVYGAYSSDLSSKENARVWPNHIASKIKAIAIKGDPDKLFNQGRNISPDNSRKS</sequence>
<comment type="caution">
    <text evidence="1">The sequence shown here is derived from an EMBL/GenBank/DDBJ whole genome shotgun (WGS) entry which is preliminary data.</text>
</comment>
<protein>
    <submittedName>
        <fullName evidence="1">FAD FMN-containing dehydrogenase</fullName>
    </submittedName>
</protein>
<dbReference type="STRING" id="1423777.FD46_GL001090"/>
<dbReference type="EMBL" id="AZEH01000034">
    <property type="protein sequence ID" value="KRL05140.1"/>
    <property type="molecule type" value="Genomic_DNA"/>
</dbReference>
<evidence type="ECO:0000313" key="1">
    <source>
        <dbReference type="EMBL" id="KRL05140.1"/>
    </source>
</evidence>
<organism evidence="1 2">
    <name type="scientific">Liquorilactobacillus oeni DSM 19972</name>
    <dbReference type="NCBI Taxonomy" id="1423777"/>
    <lineage>
        <taxon>Bacteria</taxon>
        <taxon>Bacillati</taxon>
        <taxon>Bacillota</taxon>
        <taxon>Bacilli</taxon>
        <taxon>Lactobacillales</taxon>
        <taxon>Lactobacillaceae</taxon>
        <taxon>Liquorilactobacillus</taxon>
    </lineage>
</organism>
<dbReference type="AlphaFoldDB" id="A0A0R1MGU5"/>
<reference evidence="1 2" key="1">
    <citation type="journal article" date="2015" name="Genome Announc.">
        <title>Expanding the biotechnology potential of lactobacilli through comparative genomics of 213 strains and associated genera.</title>
        <authorList>
            <person name="Sun Z."/>
            <person name="Harris H.M."/>
            <person name="McCann A."/>
            <person name="Guo C."/>
            <person name="Argimon S."/>
            <person name="Zhang W."/>
            <person name="Yang X."/>
            <person name="Jeffery I.B."/>
            <person name="Cooney J.C."/>
            <person name="Kagawa T.F."/>
            <person name="Liu W."/>
            <person name="Song Y."/>
            <person name="Salvetti E."/>
            <person name="Wrobel A."/>
            <person name="Rasinkangas P."/>
            <person name="Parkhill J."/>
            <person name="Rea M.C."/>
            <person name="O'Sullivan O."/>
            <person name="Ritari J."/>
            <person name="Douillard F.P."/>
            <person name="Paul Ross R."/>
            <person name="Yang R."/>
            <person name="Briner A.E."/>
            <person name="Felis G.E."/>
            <person name="de Vos W.M."/>
            <person name="Barrangou R."/>
            <person name="Klaenhammer T.R."/>
            <person name="Caufield P.W."/>
            <person name="Cui Y."/>
            <person name="Zhang H."/>
            <person name="O'Toole P.W."/>
        </authorList>
    </citation>
    <scope>NUCLEOTIDE SEQUENCE [LARGE SCALE GENOMIC DNA]</scope>
    <source>
        <strain evidence="1 2">DSM 19972</strain>
    </source>
</reference>